<dbReference type="GeneID" id="98148520"/>
<feature type="compositionally biased region" description="Polar residues" evidence="1">
    <location>
        <begin position="123"/>
        <end position="135"/>
    </location>
</feature>
<name>A0ABR4LJN7_9EURO</name>
<dbReference type="PANTHER" id="PTHR45036:SF1">
    <property type="entry name" value="METHYLTRANSFERASE LIKE 7A"/>
    <property type="match status" value="1"/>
</dbReference>
<keyword evidence="2" id="KW-0808">Transferase</keyword>
<dbReference type="GO" id="GO:0008168">
    <property type="term" value="F:methyltransferase activity"/>
    <property type="evidence" value="ECO:0007669"/>
    <property type="project" value="UniProtKB-KW"/>
</dbReference>
<evidence type="ECO:0000256" key="1">
    <source>
        <dbReference type="SAM" id="MobiDB-lite"/>
    </source>
</evidence>
<dbReference type="RefSeq" id="XP_070883738.1">
    <property type="nucleotide sequence ID" value="XM_071033448.1"/>
</dbReference>
<evidence type="ECO:0000313" key="2">
    <source>
        <dbReference type="EMBL" id="KAL2864759.1"/>
    </source>
</evidence>
<dbReference type="GO" id="GO:0032259">
    <property type="term" value="P:methylation"/>
    <property type="evidence" value="ECO:0007669"/>
    <property type="project" value="UniProtKB-KW"/>
</dbReference>
<feature type="region of interest" description="Disordered" evidence="1">
    <location>
        <begin position="101"/>
        <end position="135"/>
    </location>
</feature>
<gene>
    <name evidence="2" type="ORF">BJX67DRAFT_383393</name>
</gene>
<sequence length="349" mass="37059">MPGNNNPTTLEWLFSLLEPGQILREAMSYYIAANIKAILRGQVLAPLLRAHELRDEAFGKFWIAFSCTPPLPTPQPLALSGSGGKSMFSNAQANHTHLANREAQNAEAAATPAPPAPAPPETNSTGTGTAEVQSSSDAIPSLLAHASGVVLDVGPGTGTQMPLLTSPAIKAIYGAEPCRGLHGELRRRAVAEGVADRYTILPCSVVAGELGPELGKHGLPAVSVFDTIITIRVLCSVPEVERTAAELYALLRPGGKLIIVEHVVNPWMTAKGSVVARFMQGVYHVLGWRWVMGDCCLNRDTERVLRGVAEGDGGWERFEVDRLFESSCMPYIAGVAVKKGSPSSSSSSS</sequence>
<reference evidence="2 3" key="1">
    <citation type="submission" date="2024-07" db="EMBL/GenBank/DDBJ databases">
        <title>Section-level genome sequencing and comparative genomics of Aspergillus sections Usti and Cavernicolus.</title>
        <authorList>
            <consortium name="Lawrence Berkeley National Laboratory"/>
            <person name="Nybo J.L."/>
            <person name="Vesth T.C."/>
            <person name="Theobald S."/>
            <person name="Frisvad J.C."/>
            <person name="Larsen T.O."/>
            <person name="Kjaerboelling I."/>
            <person name="Rothschild-Mancinelli K."/>
            <person name="Lyhne E.K."/>
            <person name="Kogle M.E."/>
            <person name="Barry K."/>
            <person name="Clum A."/>
            <person name="Na H."/>
            <person name="Ledsgaard L."/>
            <person name="Lin J."/>
            <person name="Lipzen A."/>
            <person name="Kuo A."/>
            <person name="Riley R."/>
            <person name="Mondo S."/>
            <person name="Labutti K."/>
            <person name="Haridas S."/>
            <person name="Pangalinan J."/>
            <person name="Salamov A.A."/>
            <person name="Simmons B.A."/>
            <person name="Magnuson J.K."/>
            <person name="Chen J."/>
            <person name="Drula E."/>
            <person name="Henrissat B."/>
            <person name="Wiebenga A."/>
            <person name="Lubbers R.J."/>
            <person name="Gomes A.C."/>
            <person name="Macurrencykelacurrency M.R."/>
            <person name="Stajich J."/>
            <person name="Grigoriev I.V."/>
            <person name="Mortensen U.H."/>
            <person name="De Vries R.P."/>
            <person name="Baker S.E."/>
            <person name="Andersen M.R."/>
        </authorList>
    </citation>
    <scope>NUCLEOTIDE SEQUENCE [LARGE SCALE GENOMIC DNA]</scope>
    <source>
        <strain evidence="2 3">CBS 449.75</strain>
    </source>
</reference>
<dbReference type="InterPro" id="IPR029063">
    <property type="entry name" value="SAM-dependent_MTases_sf"/>
</dbReference>
<dbReference type="InterPro" id="IPR052356">
    <property type="entry name" value="Thiol_S-MT"/>
</dbReference>
<dbReference type="Proteomes" id="UP001610432">
    <property type="component" value="Unassembled WGS sequence"/>
</dbReference>
<accession>A0ABR4LJN7</accession>
<protein>
    <submittedName>
        <fullName evidence="2">S-adenosyl-L-methionine-dependent methyltransferase</fullName>
    </submittedName>
</protein>
<organism evidence="2 3">
    <name type="scientific">Aspergillus lucknowensis</name>
    <dbReference type="NCBI Taxonomy" id="176173"/>
    <lineage>
        <taxon>Eukaryota</taxon>
        <taxon>Fungi</taxon>
        <taxon>Dikarya</taxon>
        <taxon>Ascomycota</taxon>
        <taxon>Pezizomycotina</taxon>
        <taxon>Eurotiomycetes</taxon>
        <taxon>Eurotiomycetidae</taxon>
        <taxon>Eurotiales</taxon>
        <taxon>Aspergillaceae</taxon>
        <taxon>Aspergillus</taxon>
        <taxon>Aspergillus subgen. Nidulantes</taxon>
    </lineage>
</organism>
<dbReference type="PANTHER" id="PTHR45036">
    <property type="entry name" value="METHYLTRANSFERASE LIKE 7B"/>
    <property type="match status" value="1"/>
</dbReference>
<proteinExistence type="predicted"/>
<dbReference type="SUPFAM" id="SSF53335">
    <property type="entry name" value="S-adenosyl-L-methionine-dependent methyltransferases"/>
    <property type="match status" value="1"/>
</dbReference>
<evidence type="ECO:0000313" key="3">
    <source>
        <dbReference type="Proteomes" id="UP001610432"/>
    </source>
</evidence>
<comment type="caution">
    <text evidence="2">The sequence shown here is derived from an EMBL/GenBank/DDBJ whole genome shotgun (WGS) entry which is preliminary data.</text>
</comment>
<dbReference type="Gene3D" id="3.40.50.150">
    <property type="entry name" value="Vaccinia Virus protein VP39"/>
    <property type="match status" value="1"/>
</dbReference>
<dbReference type="Pfam" id="PF13489">
    <property type="entry name" value="Methyltransf_23"/>
    <property type="match status" value="1"/>
</dbReference>
<keyword evidence="3" id="KW-1185">Reference proteome</keyword>
<keyword evidence="2" id="KW-0489">Methyltransferase</keyword>
<dbReference type="EMBL" id="JBFXLQ010000037">
    <property type="protein sequence ID" value="KAL2864759.1"/>
    <property type="molecule type" value="Genomic_DNA"/>
</dbReference>
<dbReference type="CDD" id="cd02440">
    <property type="entry name" value="AdoMet_MTases"/>
    <property type="match status" value="1"/>
</dbReference>